<feature type="region of interest" description="Disordered" evidence="1">
    <location>
        <begin position="45"/>
        <end position="90"/>
    </location>
</feature>
<name>A0A9P9YQC1_9MUSC</name>
<proteinExistence type="predicted"/>
<gene>
    <name evidence="2" type="ORF">M5D96_005197</name>
</gene>
<evidence type="ECO:0000313" key="2">
    <source>
        <dbReference type="EMBL" id="KAI8040948.1"/>
    </source>
</evidence>
<dbReference type="AlphaFoldDB" id="A0A9P9YQC1"/>
<keyword evidence="3" id="KW-1185">Reference proteome</keyword>
<dbReference type="Proteomes" id="UP001059596">
    <property type="component" value="Unassembled WGS sequence"/>
</dbReference>
<dbReference type="EMBL" id="JAMKOV010000003">
    <property type="protein sequence ID" value="KAI8040948.1"/>
    <property type="molecule type" value="Genomic_DNA"/>
</dbReference>
<evidence type="ECO:0000256" key="1">
    <source>
        <dbReference type="SAM" id="MobiDB-lite"/>
    </source>
</evidence>
<organism evidence="2 3">
    <name type="scientific">Drosophila gunungcola</name>
    <name type="common">fruit fly</name>
    <dbReference type="NCBI Taxonomy" id="103775"/>
    <lineage>
        <taxon>Eukaryota</taxon>
        <taxon>Metazoa</taxon>
        <taxon>Ecdysozoa</taxon>
        <taxon>Arthropoda</taxon>
        <taxon>Hexapoda</taxon>
        <taxon>Insecta</taxon>
        <taxon>Pterygota</taxon>
        <taxon>Neoptera</taxon>
        <taxon>Endopterygota</taxon>
        <taxon>Diptera</taxon>
        <taxon>Brachycera</taxon>
        <taxon>Muscomorpha</taxon>
        <taxon>Ephydroidea</taxon>
        <taxon>Drosophilidae</taxon>
        <taxon>Drosophila</taxon>
        <taxon>Sophophora</taxon>
    </lineage>
</organism>
<accession>A0A9P9YQC1</accession>
<comment type="caution">
    <text evidence="2">The sequence shown here is derived from an EMBL/GenBank/DDBJ whole genome shotgun (WGS) entry which is preliminary data.</text>
</comment>
<sequence length="112" mass="11695">MAATQLGRTKDSSAAVQSPQVVVVPVAEAVVVQQLQLPEAVVQLDGQAAHRSPRQHPGSDPQLPSGSGGGVVEAPPEMATDGEASSSLSNCIDFSAEKRLRLTNFLYMADKI</sequence>
<protein>
    <submittedName>
        <fullName evidence="2">Uncharacterized protein</fullName>
    </submittedName>
</protein>
<reference evidence="2" key="1">
    <citation type="journal article" date="2023" name="Genome Biol. Evol.">
        <title>Long-read-based Genome Assembly of Drosophila gunungcola Reveals Fewer Chemosensory Genes in Flower-breeding Species.</title>
        <authorList>
            <person name="Negi A."/>
            <person name="Liao B.Y."/>
            <person name="Yeh S.D."/>
        </authorList>
    </citation>
    <scope>NUCLEOTIDE SEQUENCE</scope>
    <source>
        <strain evidence="2">Sukarami</strain>
    </source>
</reference>
<evidence type="ECO:0000313" key="3">
    <source>
        <dbReference type="Proteomes" id="UP001059596"/>
    </source>
</evidence>